<dbReference type="AlphaFoldDB" id="A0A3N0B1V5"/>
<sequence>MKAAILSEFSAIKNVLLQQFAIYLIVGLVIGISMGTTIAMVACISAMAPILMVFTFAGYDNMNGWERFRATLPVARESLVIARYLNVLISSIATLVVAFVIAMVLGQLSPVLPLDAESVQTIADEMRHPLTVLGGGFAGMSLILMFSSLLQPFILRYGLTKALRWIPAALMVLFLGVTLILPEVIDAPQFIADFATWVEDPGNIPVVIAGLAAITLGAYCISCAGAIALYRKKEL</sequence>
<evidence type="ECO:0008006" key="4">
    <source>
        <dbReference type="Google" id="ProtNLM"/>
    </source>
</evidence>
<dbReference type="OrthoDB" id="3182271at2"/>
<feature type="transmembrane region" description="Helical" evidence="1">
    <location>
        <begin position="128"/>
        <end position="150"/>
    </location>
</feature>
<evidence type="ECO:0000313" key="2">
    <source>
        <dbReference type="EMBL" id="RNL41092.1"/>
    </source>
</evidence>
<dbReference type="Proteomes" id="UP000269591">
    <property type="component" value="Unassembled WGS sequence"/>
</dbReference>
<keyword evidence="1" id="KW-0472">Membrane</keyword>
<accession>A0A3N0B1V5</accession>
<dbReference type="EMBL" id="QIBX01000003">
    <property type="protein sequence ID" value="RNL41092.1"/>
    <property type="molecule type" value="Genomic_DNA"/>
</dbReference>
<feature type="transmembrane region" description="Helical" evidence="1">
    <location>
        <begin position="12"/>
        <end position="32"/>
    </location>
</feature>
<keyword evidence="1" id="KW-0812">Transmembrane</keyword>
<keyword evidence="3" id="KW-1185">Reference proteome</keyword>
<feature type="transmembrane region" description="Helical" evidence="1">
    <location>
        <begin position="80"/>
        <end position="108"/>
    </location>
</feature>
<evidence type="ECO:0000313" key="3">
    <source>
        <dbReference type="Proteomes" id="UP000269591"/>
    </source>
</evidence>
<evidence type="ECO:0000256" key="1">
    <source>
        <dbReference type="SAM" id="Phobius"/>
    </source>
</evidence>
<gene>
    <name evidence="2" type="ORF">DMP06_03615</name>
</gene>
<name>A0A3N0B1V5_9ACTN</name>
<proteinExistence type="predicted"/>
<comment type="caution">
    <text evidence="2">The sequence shown here is derived from an EMBL/GenBank/DDBJ whole genome shotgun (WGS) entry which is preliminary data.</text>
</comment>
<feature type="transmembrane region" description="Helical" evidence="1">
    <location>
        <begin position="38"/>
        <end position="59"/>
    </location>
</feature>
<dbReference type="Pfam" id="PF13346">
    <property type="entry name" value="ABC2_membrane_5"/>
    <property type="match status" value="1"/>
</dbReference>
<protein>
    <recommendedName>
        <fullName evidence="4">ABC-2 transporter permease</fullName>
    </recommendedName>
</protein>
<keyword evidence="1" id="KW-1133">Transmembrane helix</keyword>
<organism evidence="2 3">
    <name type="scientific">Slackia equolifaciens</name>
    <dbReference type="NCBI Taxonomy" id="498718"/>
    <lineage>
        <taxon>Bacteria</taxon>
        <taxon>Bacillati</taxon>
        <taxon>Actinomycetota</taxon>
        <taxon>Coriobacteriia</taxon>
        <taxon>Eggerthellales</taxon>
        <taxon>Eggerthellaceae</taxon>
        <taxon>Slackia</taxon>
    </lineage>
</organism>
<reference evidence="3" key="1">
    <citation type="submission" date="2018-05" db="EMBL/GenBank/DDBJ databases">
        <title>Genome Sequencing of selected type strains of the family Eggerthellaceae.</title>
        <authorList>
            <person name="Danylec N."/>
            <person name="Stoll D.A."/>
            <person name="Doetsch A."/>
            <person name="Huch M."/>
        </authorList>
    </citation>
    <scope>NUCLEOTIDE SEQUENCE [LARGE SCALE GENOMIC DNA]</scope>
    <source>
        <strain evidence="3">DSM 24851</strain>
    </source>
</reference>
<dbReference type="RefSeq" id="WP_123208376.1">
    <property type="nucleotide sequence ID" value="NZ_JBHTHO010000001.1"/>
</dbReference>
<feature type="transmembrane region" description="Helical" evidence="1">
    <location>
        <begin position="204"/>
        <end position="230"/>
    </location>
</feature>
<dbReference type="InterPro" id="IPR025699">
    <property type="entry name" value="ABC2_memb-like"/>
</dbReference>
<feature type="transmembrane region" description="Helical" evidence="1">
    <location>
        <begin position="162"/>
        <end position="184"/>
    </location>
</feature>